<sequence length="115" mass="13435">MSLRFTVSTSSHLLPVTTKAREERKEHHVVLHMDSNMTDPSQSPSLENFFLLLPELIRQPDNRRLPHETDWTLPDPGKPLWVLHRDLDHFHYPILPDNGHGIKEEFMKGIRSILV</sequence>
<organism evidence="1 2">
    <name type="scientific">Oedothorax gibbosus</name>
    <dbReference type="NCBI Taxonomy" id="931172"/>
    <lineage>
        <taxon>Eukaryota</taxon>
        <taxon>Metazoa</taxon>
        <taxon>Ecdysozoa</taxon>
        <taxon>Arthropoda</taxon>
        <taxon>Chelicerata</taxon>
        <taxon>Arachnida</taxon>
        <taxon>Araneae</taxon>
        <taxon>Araneomorphae</taxon>
        <taxon>Entelegynae</taxon>
        <taxon>Araneoidea</taxon>
        <taxon>Linyphiidae</taxon>
        <taxon>Erigoninae</taxon>
        <taxon>Oedothorax</taxon>
    </lineage>
</organism>
<keyword evidence="2" id="KW-1185">Reference proteome</keyword>
<dbReference type="AlphaFoldDB" id="A0AAV6VXC8"/>
<name>A0AAV6VXC8_9ARAC</name>
<evidence type="ECO:0000313" key="2">
    <source>
        <dbReference type="Proteomes" id="UP000827092"/>
    </source>
</evidence>
<comment type="caution">
    <text evidence="1">The sequence shown here is derived from an EMBL/GenBank/DDBJ whole genome shotgun (WGS) entry which is preliminary data.</text>
</comment>
<protein>
    <submittedName>
        <fullName evidence="1">Uncharacterized protein</fullName>
    </submittedName>
</protein>
<dbReference type="EMBL" id="JAFNEN010000018">
    <property type="protein sequence ID" value="KAG8200186.1"/>
    <property type="molecule type" value="Genomic_DNA"/>
</dbReference>
<proteinExistence type="predicted"/>
<accession>A0AAV6VXC8</accession>
<reference evidence="1 2" key="1">
    <citation type="journal article" date="2022" name="Nat. Ecol. Evol.">
        <title>A masculinizing supergene underlies an exaggerated male reproductive morph in a spider.</title>
        <authorList>
            <person name="Hendrickx F."/>
            <person name="De Corte Z."/>
            <person name="Sonet G."/>
            <person name="Van Belleghem S.M."/>
            <person name="Kostlbacher S."/>
            <person name="Vangestel C."/>
        </authorList>
    </citation>
    <scope>NUCLEOTIDE SEQUENCE [LARGE SCALE GENOMIC DNA]</scope>
    <source>
        <strain evidence="1">W744_W776</strain>
    </source>
</reference>
<evidence type="ECO:0000313" key="1">
    <source>
        <dbReference type="EMBL" id="KAG8200186.1"/>
    </source>
</evidence>
<gene>
    <name evidence="1" type="ORF">JTE90_024969</name>
</gene>
<dbReference type="Proteomes" id="UP000827092">
    <property type="component" value="Unassembled WGS sequence"/>
</dbReference>